<keyword evidence="4" id="KW-1185">Reference proteome</keyword>
<evidence type="ECO:0000256" key="1">
    <source>
        <dbReference type="HAMAP-Rule" id="MF_02215"/>
    </source>
</evidence>
<proteinExistence type="inferred from homology"/>
<dbReference type="Proteomes" id="UP001597380">
    <property type="component" value="Unassembled WGS sequence"/>
</dbReference>
<protein>
    <recommendedName>
        <fullName evidence="1">Ubiquinone biosynthesis accessory factor UbiJ</fullName>
    </recommendedName>
</protein>
<comment type="subcellular location">
    <subcellularLocation>
        <location evidence="1">Cytoplasm</location>
    </subcellularLocation>
</comment>
<comment type="similarity">
    <text evidence="1">Belongs to the UbiJ family.</text>
</comment>
<gene>
    <name evidence="1" type="primary">ubiJ</name>
    <name evidence="3" type="ORF">ACFSJ3_08810</name>
</gene>
<evidence type="ECO:0000313" key="3">
    <source>
        <dbReference type="EMBL" id="MFD2096083.1"/>
    </source>
</evidence>
<keyword evidence="1" id="KW-0831">Ubiquinone biosynthesis</keyword>
<evidence type="ECO:0000313" key="4">
    <source>
        <dbReference type="Proteomes" id="UP001597380"/>
    </source>
</evidence>
<keyword evidence="1" id="KW-0963">Cytoplasm</keyword>
<comment type="function">
    <text evidence="1">Required for ubiquinone (coenzyme Q) biosynthesis. Binds hydrophobic ubiquinone biosynthetic intermediates via its SCP2 domain and is essential for the stability of the Ubi complex. May constitute a docking platform where Ubi enzymes assemble and access their SCP2-bound polyprenyl substrates.</text>
</comment>
<dbReference type="InterPro" id="IPR003033">
    <property type="entry name" value="SCP2_sterol-bd_dom"/>
</dbReference>
<sequence length="207" mass="22787">MPVTPLLVGGLEALLNRYLQSAPNHQNLLASLRGKRLRLELAELPAPLLFAFSDSRIDLMSGEQSDWDCRLQLAAIDLPKLQTGSDLSELIKSDRLVLEGNAEIAQQFAALLKGLEVDWQEPLSKWIGDPATHMLSQLLARGKQYANRQKEEGMAQLGRMLTDEVALVAHPLALAAFADDVQLLAADTDAVEVRLKRLETKTQEQGA</sequence>
<reference evidence="4" key="1">
    <citation type="journal article" date="2019" name="Int. J. Syst. Evol. Microbiol.">
        <title>The Global Catalogue of Microorganisms (GCM) 10K type strain sequencing project: providing services to taxonomists for standard genome sequencing and annotation.</title>
        <authorList>
            <consortium name="The Broad Institute Genomics Platform"/>
            <consortium name="The Broad Institute Genome Sequencing Center for Infectious Disease"/>
            <person name="Wu L."/>
            <person name="Ma J."/>
        </authorList>
    </citation>
    <scope>NUCLEOTIDE SEQUENCE [LARGE SCALE GENOMIC DNA]</scope>
    <source>
        <strain evidence="4">CGMCC 1.10992</strain>
    </source>
</reference>
<dbReference type="SUPFAM" id="SSF55718">
    <property type="entry name" value="SCP-like"/>
    <property type="match status" value="1"/>
</dbReference>
<dbReference type="HAMAP" id="MF_02215">
    <property type="entry name" value="UbiJ"/>
    <property type="match status" value="1"/>
</dbReference>
<dbReference type="InterPro" id="IPR038989">
    <property type="entry name" value="UbiJ"/>
</dbReference>
<organism evidence="3 4">
    <name type="scientific">Corallincola platygyrae</name>
    <dbReference type="NCBI Taxonomy" id="1193278"/>
    <lineage>
        <taxon>Bacteria</taxon>
        <taxon>Pseudomonadati</taxon>
        <taxon>Pseudomonadota</taxon>
        <taxon>Gammaproteobacteria</taxon>
        <taxon>Alteromonadales</taxon>
        <taxon>Psychromonadaceae</taxon>
        <taxon>Corallincola</taxon>
    </lineage>
</organism>
<accession>A0ABW4XNN9</accession>
<feature type="domain" description="SCP2" evidence="2">
    <location>
        <begin position="15"/>
        <end position="113"/>
    </location>
</feature>
<dbReference type="Pfam" id="PF02036">
    <property type="entry name" value="SCP2"/>
    <property type="match status" value="1"/>
</dbReference>
<dbReference type="RefSeq" id="WP_345341077.1">
    <property type="nucleotide sequence ID" value="NZ_BAABLI010000017.1"/>
</dbReference>
<comment type="caution">
    <text evidence="3">The sequence shown here is derived from an EMBL/GenBank/DDBJ whole genome shotgun (WGS) entry which is preliminary data.</text>
</comment>
<dbReference type="PANTHER" id="PTHR38693:SF1">
    <property type="entry name" value="UBIQUINONE BIOSYNTHESIS ACCESSORY FACTOR UBIJ"/>
    <property type="match status" value="1"/>
</dbReference>
<name>A0ABW4XNN9_9GAMM</name>
<comment type="pathway">
    <text evidence="1">Cofactor biosynthesis; ubiquinone biosynthesis.</text>
</comment>
<dbReference type="InterPro" id="IPR036527">
    <property type="entry name" value="SCP2_sterol-bd_dom_sf"/>
</dbReference>
<dbReference type="PANTHER" id="PTHR38693">
    <property type="entry name" value="UBIQUINONE BIOSYNTHESIS PROTEIN UBIJ"/>
    <property type="match status" value="1"/>
</dbReference>
<evidence type="ECO:0000259" key="2">
    <source>
        <dbReference type="Pfam" id="PF02036"/>
    </source>
</evidence>
<dbReference type="EMBL" id="JBHUHT010000011">
    <property type="protein sequence ID" value="MFD2096083.1"/>
    <property type="molecule type" value="Genomic_DNA"/>
</dbReference>